<proteinExistence type="predicted"/>
<comment type="caution">
    <text evidence="7">The sequence shown here is derived from an EMBL/GenBank/DDBJ whole genome shotgun (WGS) entry which is preliminary data.</text>
</comment>
<dbReference type="GO" id="GO:0004519">
    <property type="term" value="F:endonuclease activity"/>
    <property type="evidence" value="ECO:0007669"/>
    <property type="project" value="UniProtKB-KW"/>
</dbReference>
<dbReference type="InterPro" id="IPR050953">
    <property type="entry name" value="N4_N6_ade-DNA_methylase"/>
</dbReference>
<sequence length="1006" mass="117840">MAKNNNLTNISNFRFDEAYNKEKWALHFGESFQEEYGAISNEDEILEKHSDFLEKVIWIGDLNTDNGETIGVYEVYIKNTNLASRVKISRLCSKIITGGERNTYGKGIFFILYNDKKNNYRVSYVKHDKVAVLGNKDVRFKKDYSNPKRYTFLLGEGIKVHTPESRLKSDIFNSVESIENAFSVEPVNKEFYNGVKEYFDNIYKDVIKYFNKDENRAKEFALRFLGRILFCWFLREKELIPSEILNSKVFENLKYKKNYYSDVLEDLFFNVLNIDMEKRSFSKDRVISNYEKEIPFLNGGLFSKKEDDEAVKIIDDDIVKGLFEFFEMYNFTVDESAPFDVEISIDPEMLGRIFENLLAEINPETKKNARKEKGSFYTPREIVDYMVMEAIKLYLYKKLPDIKDKIDRIFDIEDSIEYSDKERESILKNIHDMIILDPACGSGAFPLGILQRVFDIINKLDPNHDFYRNSIIDKLPPVIKDEFNRLYDNNKYNYAYKLGILQNMIHGSDIQPIAIEISRLRAFLSLIVEEKKNIKKNNLGIEALPNLEFHFVCANSLVKLIDEDNVSDTFTKLIFDGIIENMQEISKKFFEAYTKEKKQTVYTEFEAFKHRVSKIEALDQETNDIKENIISWNPFTNSASKFFNHNIQFGIKRNFDIIIGNPPYGAKISSKEKKYFENNYITSRTKKTTKGLLKGSLNTYSLFTEKSISLLENNGILVFITPISIIASDSMCLLHSLLEEKCESIKISNYADRPKQIFKDASVCVSILECIKTNTTNKNILCTKMYRKSNEDTIDNILNDLEFIDVKEFKLLGRYPKISKEIEVNILRKLFKIKNDIGSLLKDKGNPIYYRMAGGRYFKVITNYSTTKADSEKVIYFDKKIANTIGAILSSNLYFWYYQIFSDNLNMKKYDIESFKIPIDKLDNDKIKYIEKLYSKYLDDIEKNVIIHGKTNYKNINSFKEYKIRMSKNIIDEIDDFICPLYKLTKEETDFIKNYEIKYRMSGKED</sequence>
<gene>
    <name evidence="7" type="ORF">EPJ72_11265</name>
</gene>
<protein>
    <recommendedName>
        <fullName evidence="1">site-specific DNA-methyltransferase (adenine-specific)</fullName>
        <ecNumber evidence="1">2.1.1.72</ecNumber>
    </recommendedName>
</protein>
<organism evidence="7 8">
    <name type="scientific">Brachyspira pilosicoli</name>
    <name type="common">Serpulina pilosicoli</name>
    <dbReference type="NCBI Taxonomy" id="52584"/>
    <lineage>
        <taxon>Bacteria</taxon>
        <taxon>Pseudomonadati</taxon>
        <taxon>Spirochaetota</taxon>
        <taxon>Spirochaetia</taxon>
        <taxon>Brachyspirales</taxon>
        <taxon>Brachyspiraceae</taxon>
        <taxon>Brachyspira</taxon>
    </lineage>
</organism>
<evidence type="ECO:0000313" key="8">
    <source>
        <dbReference type="Proteomes" id="UP000323176"/>
    </source>
</evidence>
<evidence type="ECO:0000313" key="7">
    <source>
        <dbReference type="EMBL" id="TXJ37227.1"/>
    </source>
</evidence>
<evidence type="ECO:0000259" key="6">
    <source>
        <dbReference type="Pfam" id="PF07669"/>
    </source>
</evidence>
<evidence type="ECO:0000256" key="1">
    <source>
        <dbReference type="ARBA" id="ARBA00011900"/>
    </source>
</evidence>
<dbReference type="InterPro" id="IPR011639">
    <property type="entry name" value="MethylTrfase_TaqI-like_dom"/>
</dbReference>
<keyword evidence="3" id="KW-0808">Transferase</keyword>
<dbReference type="GO" id="GO:0003676">
    <property type="term" value="F:nucleic acid binding"/>
    <property type="evidence" value="ECO:0007669"/>
    <property type="project" value="InterPro"/>
</dbReference>
<feature type="domain" description="Type II methyltransferase M.TaqI-like" evidence="6">
    <location>
        <begin position="503"/>
        <end position="758"/>
    </location>
</feature>
<dbReference type="PANTHER" id="PTHR33841:SF1">
    <property type="entry name" value="DNA METHYLTRANSFERASE A"/>
    <property type="match status" value="1"/>
</dbReference>
<keyword evidence="7" id="KW-0540">Nuclease</keyword>
<name>A0A5C8EGQ9_BRAPL</name>
<keyword evidence="2" id="KW-0489">Methyltransferase</keyword>
<dbReference type="Pfam" id="PF07669">
    <property type="entry name" value="Eco57I"/>
    <property type="match status" value="1"/>
</dbReference>
<dbReference type="Gene3D" id="3.40.50.150">
    <property type="entry name" value="Vaccinia Virus protein VP39"/>
    <property type="match status" value="1"/>
</dbReference>
<keyword evidence="7" id="KW-0255">Endonuclease</keyword>
<dbReference type="PROSITE" id="PS00092">
    <property type="entry name" value="N6_MTASE"/>
    <property type="match status" value="1"/>
</dbReference>
<dbReference type="EMBL" id="SAXY01000069">
    <property type="protein sequence ID" value="TXJ37227.1"/>
    <property type="molecule type" value="Genomic_DNA"/>
</dbReference>
<dbReference type="Proteomes" id="UP000323176">
    <property type="component" value="Unassembled WGS sequence"/>
</dbReference>
<dbReference type="AlphaFoldDB" id="A0A5C8EGQ9"/>
<evidence type="ECO:0000256" key="2">
    <source>
        <dbReference type="ARBA" id="ARBA00022603"/>
    </source>
</evidence>
<dbReference type="EC" id="2.1.1.72" evidence="1"/>
<dbReference type="InterPro" id="IPR002052">
    <property type="entry name" value="DNA_methylase_N6_adenine_CS"/>
</dbReference>
<dbReference type="PANTHER" id="PTHR33841">
    <property type="entry name" value="DNA METHYLTRANSFERASE YEEA-RELATED"/>
    <property type="match status" value="1"/>
</dbReference>
<dbReference type="GO" id="GO:0009007">
    <property type="term" value="F:site-specific DNA-methyltransferase (adenine-specific) activity"/>
    <property type="evidence" value="ECO:0007669"/>
    <property type="project" value="UniProtKB-EC"/>
</dbReference>
<dbReference type="GO" id="GO:0006304">
    <property type="term" value="P:DNA modification"/>
    <property type="evidence" value="ECO:0007669"/>
    <property type="project" value="InterPro"/>
</dbReference>
<dbReference type="OrthoDB" id="305098at2"/>
<evidence type="ECO:0000256" key="5">
    <source>
        <dbReference type="ARBA" id="ARBA00047942"/>
    </source>
</evidence>
<dbReference type="GO" id="GO:0032259">
    <property type="term" value="P:methylation"/>
    <property type="evidence" value="ECO:0007669"/>
    <property type="project" value="UniProtKB-KW"/>
</dbReference>
<evidence type="ECO:0000256" key="3">
    <source>
        <dbReference type="ARBA" id="ARBA00022679"/>
    </source>
</evidence>
<dbReference type="InterPro" id="IPR029063">
    <property type="entry name" value="SAM-dependent_MTases_sf"/>
</dbReference>
<reference evidence="7 8" key="1">
    <citation type="journal article" date="1992" name="Lakartidningen">
        <title>[Penicillin V and not amoxicillin is the first choice preparation in acute otitis].</title>
        <authorList>
            <person name="Kamme C."/>
            <person name="Lundgren K."/>
            <person name="Prellner K."/>
        </authorList>
    </citation>
    <scope>NUCLEOTIDE SEQUENCE [LARGE SCALE GENOMIC DNA]</scope>
    <source>
        <strain evidence="7 8">PC5538III-hc</strain>
    </source>
</reference>
<keyword evidence="7" id="KW-0378">Hydrolase</keyword>
<evidence type="ECO:0000256" key="4">
    <source>
        <dbReference type="ARBA" id="ARBA00022691"/>
    </source>
</evidence>
<dbReference type="SUPFAM" id="SSF53335">
    <property type="entry name" value="S-adenosyl-L-methionine-dependent methyltransferases"/>
    <property type="match status" value="1"/>
</dbReference>
<accession>A0A5C8EGQ9</accession>
<keyword evidence="4" id="KW-0949">S-adenosyl-L-methionine</keyword>
<dbReference type="PRINTS" id="PR00507">
    <property type="entry name" value="N12N6MTFRASE"/>
</dbReference>
<comment type="catalytic activity">
    <reaction evidence="5">
        <text>a 2'-deoxyadenosine in DNA + S-adenosyl-L-methionine = an N(6)-methyl-2'-deoxyadenosine in DNA + S-adenosyl-L-homocysteine + H(+)</text>
        <dbReference type="Rhea" id="RHEA:15197"/>
        <dbReference type="Rhea" id="RHEA-COMP:12418"/>
        <dbReference type="Rhea" id="RHEA-COMP:12419"/>
        <dbReference type="ChEBI" id="CHEBI:15378"/>
        <dbReference type="ChEBI" id="CHEBI:57856"/>
        <dbReference type="ChEBI" id="CHEBI:59789"/>
        <dbReference type="ChEBI" id="CHEBI:90615"/>
        <dbReference type="ChEBI" id="CHEBI:90616"/>
        <dbReference type="EC" id="2.1.1.72"/>
    </reaction>
</comment>